<dbReference type="RefSeq" id="WP_345825233.1">
    <property type="nucleotide sequence ID" value="NZ_JBDIML010000003.1"/>
</dbReference>
<keyword evidence="2" id="KW-1185">Reference proteome</keyword>
<protein>
    <submittedName>
        <fullName evidence="1">Uncharacterized protein</fullName>
    </submittedName>
</protein>
<dbReference type="EMBL" id="JBDIML010000003">
    <property type="protein sequence ID" value="MEN2767766.1"/>
    <property type="molecule type" value="Genomic_DNA"/>
</dbReference>
<organism evidence="1 2">
    <name type="scientific">Ornithinibacillus xuwenensis</name>
    <dbReference type="NCBI Taxonomy" id="3144668"/>
    <lineage>
        <taxon>Bacteria</taxon>
        <taxon>Bacillati</taxon>
        <taxon>Bacillota</taxon>
        <taxon>Bacilli</taxon>
        <taxon>Bacillales</taxon>
        <taxon>Bacillaceae</taxon>
        <taxon>Ornithinibacillus</taxon>
    </lineage>
</organism>
<name>A0ABU9XHI9_9BACI</name>
<evidence type="ECO:0000313" key="1">
    <source>
        <dbReference type="EMBL" id="MEN2767766.1"/>
    </source>
</evidence>
<reference evidence="1 2" key="1">
    <citation type="submission" date="2024-05" db="EMBL/GenBank/DDBJ databases">
        <authorList>
            <person name="Haq I."/>
            <person name="Ullah Z."/>
            <person name="Ahmad R."/>
            <person name="Li M."/>
            <person name="Tong Y."/>
        </authorList>
    </citation>
    <scope>NUCLEOTIDE SEQUENCE [LARGE SCALE GENOMIC DNA]</scope>
    <source>
        <strain evidence="1 2">16A2E</strain>
    </source>
</reference>
<proteinExistence type="predicted"/>
<dbReference type="Proteomes" id="UP001444625">
    <property type="component" value="Unassembled WGS sequence"/>
</dbReference>
<evidence type="ECO:0000313" key="2">
    <source>
        <dbReference type="Proteomes" id="UP001444625"/>
    </source>
</evidence>
<sequence>MCEHVRNCKLCQKQMRYSAFFICKECLIEIDTIGNYIKKHPQVSVSQIAKATNLSTESAQKIITYMISRSTLFMM</sequence>
<accession>A0ABU9XHI9</accession>
<comment type="caution">
    <text evidence="1">The sequence shown here is derived from an EMBL/GenBank/DDBJ whole genome shotgun (WGS) entry which is preliminary data.</text>
</comment>
<gene>
    <name evidence="1" type="ORF">ABC228_11240</name>
</gene>